<sequence>MYAIQWWRSQKGQEDDVRVAVIGGGPGGLYFAALAKQLSPSWEVVVWERNAPDDTFGFGVVFSDETLDGIAQADPVVHAAMSAEFARWTDIDVRYAGRTLTSGGHGFAALGRKRLLQILQTRCAELGVDVRYRTEAPDVDLLAAEYDLVVACDGVRSVVRDRYAETFRPDLDERHCRYMWLATDKVLEAFTFIVDRHDFGTLQVHAYPYDATRSTVIVELAEEAWQAAGFADLAAQDRARDLPPGASDDASVARCEELLAEHLDGHRLVSNNSRWIRFTTVRNASWRHRNVVLLGDAAHTAHFSIGSGTKLAMEDALALAACLHENAGIDDALAAYEAERRPVVESTQRAAQASLEWFETIGRYAGQPAEQFAFNLLTRSRRVTYENLRSRDPEFVGAVDAAFAASDTAAATPPMFRPFKLGPLGLHNRIVAPPMATSTAVRGVPGGFDQAHLTTLALGGAALVFAGMTAVSAQGLPSPGSPGLFDAEQEAAWRAIVAAAGADSDAALGIQLTHAGRRAARTDPGPDGRSRPLDGDAAWPLVSASPIAWDSASALPHEASVDELAAIASDFAQAAARADRAGFDVLELQYGHGHLVSSFLSPLTNHRTDEYGGDLAGRLRFPLEVLAAVRAAWPAGKPLVVRISASDWADGGTTAADSVAIARALAAGGADAVDVSSGEVVAHERPAYGRSYQTPFADLIRNATGVPVIAVGGISTYDDANSILLAGRADLCAVGRGHLHDPWWTLHAAAAQDYTGPGAAWPEPWRAGSGRPPGARSDRVPPRLHLLRAPAEPLHRRWGTATPVPYLSAATGA</sequence>
<dbReference type="GO" id="GO:0010181">
    <property type="term" value="F:FMN binding"/>
    <property type="evidence" value="ECO:0007669"/>
    <property type="project" value="InterPro"/>
</dbReference>
<dbReference type="PANTHER" id="PTHR43303:SF3">
    <property type="entry name" value="BLR3436 PROTEIN"/>
    <property type="match status" value="1"/>
</dbReference>
<dbReference type="EMBL" id="JAKFHA010000003">
    <property type="protein sequence ID" value="MCF2527315.1"/>
    <property type="molecule type" value="Genomic_DNA"/>
</dbReference>
<dbReference type="Gene3D" id="3.20.20.70">
    <property type="entry name" value="Aldolase class I"/>
    <property type="match status" value="1"/>
</dbReference>
<dbReference type="InterPro" id="IPR001155">
    <property type="entry name" value="OxRdtase_FMN_N"/>
</dbReference>
<dbReference type="GO" id="GO:0071949">
    <property type="term" value="F:FAD binding"/>
    <property type="evidence" value="ECO:0007669"/>
    <property type="project" value="InterPro"/>
</dbReference>
<gene>
    <name evidence="4" type="ORF">LZ495_08825</name>
</gene>
<feature type="region of interest" description="Disordered" evidence="1">
    <location>
        <begin position="760"/>
        <end position="780"/>
    </location>
</feature>
<dbReference type="Gene3D" id="3.50.50.60">
    <property type="entry name" value="FAD/NAD(P)-binding domain"/>
    <property type="match status" value="1"/>
</dbReference>
<dbReference type="Pfam" id="PF01494">
    <property type="entry name" value="FAD_binding_3"/>
    <property type="match status" value="1"/>
</dbReference>
<evidence type="ECO:0000313" key="5">
    <source>
        <dbReference type="Proteomes" id="UP001165378"/>
    </source>
</evidence>
<feature type="domain" description="NADH:flavin oxidoreductase/NADH oxidase N-terminal" evidence="2">
    <location>
        <begin position="415"/>
        <end position="748"/>
    </location>
</feature>
<accession>A0AA41PXS4</accession>
<feature type="compositionally biased region" description="Basic and acidic residues" evidence="1">
    <location>
        <begin position="520"/>
        <end position="534"/>
    </location>
</feature>
<keyword evidence="4" id="KW-0560">Oxidoreductase</keyword>
<proteinExistence type="predicted"/>
<dbReference type="SUPFAM" id="SSF51395">
    <property type="entry name" value="FMN-linked oxidoreductases"/>
    <property type="match status" value="1"/>
</dbReference>
<dbReference type="InterPro" id="IPR013785">
    <property type="entry name" value="Aldolase_TIM"/>
</dbReference>
<reference evidence="4" key="1">
    <citation type="submission" date="2022-01" db="EMBL/GenBank/DDBJ databases">
        <title>Genome-Based Taxonomic Classification of the Phylum Actinobacteria.</title>
        <authorList>
            <person name="Gao Y."/>
        </authorList>
    </citation>
    <scope>NUCLEOTIDE SEQUENCE</scope>
    <source>
        <strain evidence="4">KLBMP 8922</strain>
    </source>
</reference>
<keyword evidence="5" id="KW-1185">Reference proteome</keyword>
<dbReference type="InterPro" id="IPR002938">
    <property type="entry name" value="FAD-bd"/>
</dbReference>
<protein>
    <submittedName>
        <fullName evidence="4">FAD-dependent monooxygenase</fullName>
    </submittedName>
</protein>
<comment type="caution">
    <text evidence="4">The sequence shown here is derived from an EMBL/GenBank/DDBJ whole genome shotgun (WGS) entry which is preliminary data.</text>
</comment>
<feature type="region of interest" description="Disordered" evidence="1">
    <location>
        <begin position="515"/>
        <end position="535"/>
    </location>
</feature>
<organism evidence="4 5">
    <name type="scientific">Yinghuangia soli</name>
    <dbReference type="NCBI Taxonomy" id="2908204"/>
    <lineage>
        <taxon>Bacteria</taxon>
        <taxon>Bacillati</taxon>
        <taxon>Actinomycetota</taxon>
        <taxon>Actinomycetes</taxon>
        <taxon>Kitasatosporales</taxon>
        <taxon>Streptomycetaceae</taxon>
        <taxon>Yinghuangia</taxon>
    </lineage>
</organism>
<dbReference type="GO" id="GO:0003959">
    <property type="term" value="F:NADPH dehydrogenase activity"/>
    <property type="evidence" value="ECO:0007669"/>
    <property type="project" value="InterPro"/>
</dbReference>
<dbReference type="Gene3D" id="3.30.9.20">
    <property type="match status" value="1"/>
</dbReference>
<dbReference type="InterPro" id="IPR044152">
    <property type="entry name" value="YqjM-like"/>
</dbReference>
<dbReference type="AlphaFoldDB" id="A0AA41PXS4"/>
<dbReference type="PANTHER" id="PTHR43303">
    <property type="entry name" value="NADPH DEHYDROGENASE C23G7.10C-RELATED"/>
    <property type="match status" value="1"/>
</dbReference>
<name>A0AA41PXS4_9ACTN</name>
<evidence type="ECO:0000259" key="2">
    <source>
        <dbReference type="Pfam" id="PF00724"/>
    </source>
</evidence>
<feature type="domain" description="FAD-binding" evidence="3">
    <location>
        <begin position="17"/>
        <end position="348"/>
    </location>
</feature>
<dbReference type="GO" id="GO:0004497">
    <property type="term" value="F:monooxygenase activity"/>
    <property type="evidence" value="ECO:0007669"/>
    <property type="project" value="UniProtKB-KW"/>
</dbReference>
<evidence type="ECO:0000313" key="4">
    <source>
        <dbReference type="EMBL" id="MCF2527315.1"/>
    </source>
</evidence>
<dbReference type="PRINTS" id="PR00420">
    <property type="entry name" value="RNGMNOXGNASE"/>
</dbReference>
<dbReference type="GO" id="GO:0050661">
    <property type="term" value="F:NADP binding"/>
    <property type="evidence" value="ECO:0007669"/>
    <property type="project" value="InterPro"/>
</dbReference>
<evidence type="ECO:0000259" key="3">
    <source>
        <dbReference type="Pfam" id="PF01494"/>
    </source>
</evidence>
<dbReference type="RefSeq" id="WP_235051451.1">
    <property type="nucleotide sequence ID" value="NZ_JAKFHA010000003.1"/>
</dbReference>
<evidence type="ECO:0000256" key="1">
    <source>
        <dbReference type="SAM" id="MobiDB-lite"/>
    </source>
</evidence>
<keyword evidence="4" id="KW-0503">Monooxygenase</keyword>
<dbReference type="Proteomes" id="UP001165378">
    <property type="component" value="Unassembled WGS sequence"/>
</dbReference>
<dbReference type="InterPro" id="IPR036188">
    <property type="entry name" value="FAD/NAD-bd_sf"/>
</dbReference>
<dbReference type="SUPFAM" id="SSF51905">
    <property type="entry name" value="FAD/NAD(P)-binding domain"/>
    <property type="match status" value="1"/>
</dbReference>
<dbReference type="Pfam" id="PF00724">
    <property type="entry name" value="Oxidored_FMN"/>
    <property type="match status" value="1"/>
</dbReference>